<keyword evidence="1" id="KW-1133">Transmembrane helix</keyword>
<evidence type="ECO:0000256" key="1">
    <source>
        <dbReference type="SAM" id="Phobius"/>
    </source>
</evidence>
<feature type="transmembrane region" description="Helical" evidence="1">
    <location>
        <begin position="7"/>
        <end position="26"/>
    </location>
</feature>
<feature type="transmembrane region" description="Helical" evidence="1">
    <location>
        <begin position="46"/>
        <end position="66"/>
    </location>
</feature>
<sequence length="166" mass="18349">MTRSELLFLICSSALTALTGTVYGIMKYLMVSSDPFAVINHPWQPIFLKLHILTAPLMVFAVGLVFRRHVIDRWRTGSPRGRRSGAMITGLFTPLVLTGYLIQVVTGGVLLQGLVLSHLLTAGAFLAGMGMHRRRSIVLFPQSVRGNLRPAAEPCRESSWRDRSST</sequence>
<dbReference type="AlphaFoldDB" id="A0A8J7C260"/>
<evidence type="ECO:0000313" key="3">
    <source>
        <dbReference type="Proteomes" id="UP000648239"/>
    </source>
</evidence>
<feature type="transmembrane region" description="Helical" evidence="1">
    <location>
        <begin position="109"/>
        <end position="127"/>
    </location>
</feature>
<feature type="transmembrane region" description="Helical" evidence="1">
    <location>
        <begin position="86"/>
        <end position="103"/>
    </location>
</feature>
<keyword evidence="1" id="KW-0812">Transmembrane</keyword>
<evidence type="ECO:0000313" key="2">
    <source>
        <dbReference type="EMBL" id="MBD3867036.1"/>
    </source>
</evidence>
<dbReference type="EMBL" id="JACXWD010000005">
    <property type="protein sequence ID" value="MBD3867036.1"/>
    <property type="molecule type" value="Genomic_DNA"/>
</dbReference>
<dbReference type="Proteomes" id="UP000648239">
    <property type="component" value="Unassembled WGS sequence"/>
</dbReference>
<evidence type="ECO:0008006" key="4">
    <source>
        <dbReference type="Google" id="ProtNLM"/>
    </source>
</evidence>
<gene>
    <name evidence="2" type="ORF">IFK94_02835</name>
</gene>
<protein>
    <recommendedName>
        <fullName evidence="4">DUF4405 domain-containing protein</fullName>
    </recommendedName>
</protein>
<keyword evidence="1" id="KW-0472">Membrane</keyword>
<organism evidence="2 3">
    <name type="scientific">Candidatus Polarisedimenticola svalbardensis</name>
    <dbReference type="NCBI Taxonomy" id="2886004"/>
    <lineage>
        <taxon>Bacteria</taxon>
        <taxon>Pseudomonadati</taxon>
        <taxon>Acidobacteriota</taxon>
        <taxon>Candidatus Polarisedimenticolia</taxon>
        <taxon>Candidatus Polarisedimenticolales</taxon>
        <taxon>Candidatus Polarisedimenticolaceae</taxon>
        <taxon>Candidatus Polarisedimenticola</taxon>
    </lineage>
</organism>
<name>A0A8J7C260_9BACT</name>
<accession>A0A8J7C260</accession>
<comment type="caution">
    <text evidence="2">The sequence shown here is derived from an EMBL/GenBank/DDBJ whole genome shotgun (WGS) entry which is preliminary data.</text>
</comment>
<reference evidence="2 3" key="1">
    <citation type="submission" date="2020-08" db="EMBL/GenBank/DDBJ databases">
        <title>Acidobacteriota in marine sediments use diverse sulfur dissimilation pathways.</title>
        <authorList>
            <person name="Wasmund K."/>
        </authorList>
    </citation>
    <scope>NUCLEOTIDE SEQUENCE [LARGE SCALE GENOMIC DNA]</scope>
    <source>
        <strain evidence="2">MAG AM4</strain>
    </source>
</reference>
<proteinExistence type="predicted"/>